<comment type="caution">
    <text evidence="5">The sequence shown here is derived from an EMBL/GenBank/DDBJ whole genome shotgun (WGS) entry which is preliminary data.</text>
</comment>
<dbReference type="PANTHER" id="PTHR43963">
    <property type="entry name" value="CARBONYL REDUCTASE 1-RELATED"/>
    <property type="match status" value="1"/>
</dbReference>
<dbReference type="PANTHER" id="PTHR43963:SF6">
    <property type="entry name" value="CHAIN DEHYDROGENASE FAMILY PROTEIN, PUTATIVE (AFU_ORTHOLOGUE AFUA_3G15350)-RELATED"/>
    <property type="match status" value="1"/>
</dbReference>
<dbReference type="Gene3D" id="3.40.50.720">
    <property type="entry name" value="NAD(P)-binding Rossmann-like Domain"/>
    <property type="match status" value="1"/>
</dbReference>
<gene>
    <name evidence="5" type="ORF">FOZ62_029952</name>
    <name evidence="4" type="ORF">FOZ63_018867</name>
</gene>
<dbReference type="Pfam" id="PF00106">
    <property type="entry name" value="adh_short"/>
    <property type="match status" value="1"/>
</dbReference>
<dbReference type="EMBL" id="JABANM010001996">
    <property type="protein sequence ID" value="KAF4753331.1"/>
    <property type="molecule type" value="Genomic_DNA"/>
</dbReference>
<keyword evidence="2" id="KW-0521">NADP</keyword>
<evidence type="ECO:0000313" key="6">
    <source>
        <dbReference type="Proteomes" id="UP000553632"/>
    </source>
</evidence>
<dbReference type="EMBL" id="JABANO010031208">
    <property type="protein sequence ID" value="KAF4710624.1"/>
    <property type="molecule type" value="Genomic_DNA"/>
</dbReference>
<dbReference type="InterPro" id="IPR036291">
    <property type="entry name" value="NAD(P)-bd_dom_sf"/>
</dbReference>
<proteinExistence type="inferred from homology"/>
<name>A0A7J6U9F9_PEROL</name>
<evidence type="ECO:0000256" key="1">
    <source>
        <dbReference type="ARBA" id="ARBA00006484"/>
    </source>
</evidence>
<dbReference type="InterPro" id="IPR002347">
    <property type="entry name" value="SDR_fam"/>
</dbReference>
<dbReference type="PRINTS" id="PR00081">
    <property type="entry name" value="GDHRDH"/>
</dbReference>
<keyword evidence="3" id="KW-0560">Oxidoreductase</keyword>
<reference evidence="6 7" key="1">
    <citation type="submission" date="2020-04" db="EMBL/GenBank/DDBJ databases">
        <title>Perkinsus olseni comparative genomics.</title>
        <authorList>
            <person name="Bogema D.R."/>
        </authorList>
    </citation>
    <scope>NUCLEOTIDE SEQUENCE [LARGE SCALE GENOMIC DNA]</scope>
    <source>
        <strain evidence="5">ATCC PRA-205</strain>
        <strain evidence="4 6">ATCC PRA-207</strain>
    </source>
</reference>
<protein>
    <submittedName>
        <fullName evidence="5">Uncharacterized protein</fullName>
    </submittedName>
</protein>
<dbReference type="Proteomes" id="UP000553632">
    <property type="component" value="Unassembled WGS sequence"/>
</dbReference>
<evidence type="ECO:0000313" key="7">
    <source>
        <dbReference type="Proteomes" id="UP000574390"/>
    </source>
</evidence>
<dbReference type="GO" id="GO:0016491">
    <property type="term" value="F:oxidoreductase activity"/>
    <property type="evidence" value="ECO:0007669"/>
    <property type="project" value="UniProtKB-KW"/>
</dbReference>
<dbReference type="Proteomes" id="UP000574390">
    <property type="component" value="Unassembled WGS sequence"/>
</dbReference>
<evidence type="ECO:0000313" key="4">
    <source>
        <dbReference type="EMBL" id="KAF4710624.1"/>
    </source>
</evidence>
<accession>A0A7J6U9F9</accession>
<evidence type="ECO:0000256" key="3">
    <source>
        <dbReference type="ARBA" id="ARBA00023002"/>
    </source>
</evidence>
<comment type="similarity">
    <text evidence="1">Belongs to the short-chain dehydrogenases/reductases (SDR) family.</text>
</comment>
<evidence type="ECO:0000313" key="5">
    <source>
        <dbReference type="EMBL" id="KAF4753331.1"/>
    </source>
</evidence>
<dbReference type="AlphaFoldDB" id="A0A7J6U9F9"/>
<keyword evidence="6" id="KW-1185">Reference proteome</keyword>
<dbReference type="SUPFAM" id="SSF51735">
    <property type="entry name" value="NAD(P)-binding Rossmann-fold domains"/>
    <property type="match status" value="1"/>
</dbReference>
<sequence length="115" mass="12304">MSPVVVVSGANKGIGYEVSKKLIADGAKVVMTDKDQSRLEEAASELEPFGAVKLDTTSEDSVKLAKQEIKLLSPLIDVLINNAGVAHHSESFELKKAELTVGTNYYGTKRATKAL</sequence>
<organism evidence="5 7">
    <name type="scientific">Perkinsus olseni</name>
    <name type="common">Perkinsus atlanticus</name>
    <dbReference type="NCBI Taxonomy" id="32597"/>
    <lineage>
        <taxon>Eukaryota</taxon>
        <taxon>Sar</taxon>
        <taxon>Alveolata</taxon>
        <taxon>Perkinsozoa</taxon>
        <taxon>Perkinsea</taxon>
        <taxon>Perkinsida</taxon>
        <taxon>Perkinsidae</taxon>
        <taxon>Perkinsus</taxon>
    </lineage>
</organism>
<evidence type="ECO:0000256" key="2">
    <source>
        <dbReference type="ARBA" id="ARBA00022857"/>
    </source>
</evidence>